<evidence type="ECO:0000259" key="12">
    <source>
        <dbReference type="SMART" id="SM01185"/>
    </source>
</evidence>
<dbReference type="AlphaFoldDB" id="A0ABC7ZI98"/>
<proteinExistence type="inferred from homology"/>
<dbReference type="HAMAP" id="MF_00141">
    <property type="entry name" value="EF_P"/>
    <property type="match status" value="1"/>
</dbReference>
<evidence type="ECO:0000313" key="14">
    <source>
        <dbReference type="Proteomes" id="UP000005254"/>
    </source>
</evidence>
<comment type="pathway">
    <text evidence="2 8">Protein biosynthesis; polypeptide chain elongation.</text>
</comment>
<evidence type="ECO:0000259" key="11">
    <source>
        <dbReference type="SMART" id="SM00841"/>
    </source>
</evidence>
<dbReference type="Pfam" id="PF01132">
    <property type="entry name" value="EFP"/>
    <property type="match status" value="1"/>
</dbReference>
<evidence type="ECO:0000256" key="8">
    <source>
        <dbReference type="HAMAP-Rule" id="MF_00141"/>
    </source>
</evidence>
<evidence type="ECO:0000256" key="3">
    <source>
        <dbReference type="ARBA" id="ARBA00009479"/>
    </source>
</evidence>
<dbReference type="CDD" id="cd04470">
    <property type="entry name" value="S1_EF-P_repeat_1"/>
    <property type="match status" value="1"/>
</dbReference>
<dbReference type="SUPFAM" id="SSF50249">
    <property type="entry name" value="Nucleic acid-binding proteins"/>
    <property type="match status" value="2"/>
</dbReference>
<dbReference type="GO" id="GO:0005829">
    <property type="term" value="C:cytosol"/>
    <property type="evidence" value="ECO:0007669"/>
    <property type="project" value="UniProtKB-ARBA"/>
</dbReference>
<name>A0ABC7ZI98_MYCGT</name>
<dbReference type="GO" id="GO:0003746">
    <property type="term" value="F:translation elongation factor activity"/>
    <property type="evidence" value="ECO:0007669"/>
    <property type="project" value="UniProtKB-UniRule"/>
</dbReference>
<evidence type="ECO:0000313" key="13">
    <source>
        <dbReference type="EMBL" id="AFQ03818.1"/>
    </source>
</evidence>
<evidence type="ECO:0000256" key="5">
    <source>
        <dbReference type="ARBA" id="ARBA00022768"/>
    </source>
</evidence>
<comment type="function">
    <text evidence="7 8">Involved in peptide bond synthesis. Stimulates efficient translation and peptide-bond synthesis on native or reconstituted 70S ribosomes in vitro. Probably functions indirectly by altering the affinity of the ribosome for aminoacyl-tRNA, thus increasing their reactivity as acceptors for peptidyl transferase.</text>
</comment>
<dbReference type="PANTHER" id="PTHR30053">
    <property type="entry name" value="ELONGATION FACTOR P"/>
    <property type="match status" value="1"/>
</dbReference>
<keyword evidence="5 8" id="KW-0251">Elongation factor</keyword>
<gene>
    <name evidence="8" type="primary">efp</name>
    <name evidence="13" type="ORF">CM1_00120</name>
</gene>
<dbReference type="Gene3D" id="2.30.30.30">
    <property type="match status" value="1"/>
</dbReference>
<dbReference type="InterPro" id="IPR020599">
    <property type="entry name" value="Transl_elong_fac_P/YeiP"/>
</dbReference>
<dbReference type="Pfam" id="PF09285">
    <property type="entry name" value="Elong-fact-P_C"/>
    <property type="match status" value="1"/>
</dbReference>
<accession>A0ABC7ZI98</accession>
<dbReference type="NCBIfam" id="NF001810">
    <property type="entry name" value="PRK00529.1"/>
    <property type="match status" value="1"/>
</dbReference>
<dbReference type="InterPro" id="IPR015365">
    <property type="entry name" value="Elong-fact-P_C"/>
</dbReference>
<dbReference type="KEGG" id="mgx:CM1_00120"/>
<evidence type="ECO:0000256" key="2">
    <source>
        <dbReference type="ARBA" id="ARBA00004815"/>
    </source>
</evidence>
<keyword evidence="4 8" id="KW-0963">Cytoplasm</keyword>
<dbReference type="InterPro" id="IPR008991">
    <property type="entry name" value="Translation_prot_SH3-like_sf"/>
</dbReference>
<dbReference type="SMART" id="SM01185">
    <property type="entry name" value="EFP"/>
    <property type="match status" value="1"/>
</dbReference>
<dbReference type="InterPro" id="IPR012340">
    <property type="entry name" value="NA-bd_OB-fold"/>
</dbReference>
<dbReference type="InterPro" id="IPR013852">
    <property type="entry name" value="Transl_elong_P/YeiP_CS"/>
</dbReference>
<protein>
    <recommendedName>
        <fullName evidence="8 9">Elongation factor P</fullName>
        <shortName evidence="8">EF-P</shortName>
    </recommendedName>
</protein>
<evidence type="ECO:0000256" key="7">
    <source>
        <dbReference type="ARBA" id="ARBA00025469"/>
    </source>
</evidence>
<dbReference type="PROSITE" id="PS01275">
    <property type="entry name" value="EFP"/>
    <property type="match status" value="1"/>
</dbReference>
<dbReference type="FunFam" id="2.40.50.140:FF:000004">
    <property type="entry name" value="Elongation factor P"/>
    <property type="match status" value="1"/>
</dbReference>
<dbReference type="SMART" id="SM00841">
    <property type="entry name" value="Elong-fact-P_C"/>
    <property type="match status" value="1"/>
</dbReference>
<evidence type="ECO:0000256" key="6">
    <source>
        <dbReference type="ARBA" id="ARBA00022917"/>
    </source>
</evidence>
<keyword evidence="6 8" id="KW-0648">Protein biosynthesis</keyword>
<dbReference type="Proteomes" id="UP000005254">
    <property type="component" value="Chromosome"/>
</dbReference>
<feature type="domain" description="Translation elongation factor P/YeiP central" evidence="12">
    <location>
        <begin position="70"/>
        <end position="124"/>
    </location>
</feature>
<comment type="subcellular location">
    <subcellularLocation>
        <location evidence="1 8">Cytoplasm</location>
    </subcellularLocation>
</comment>
<dbReference type="SUPFAM" id="SSF50104">
    <property type="entry name" value="Translation proteins SH3-like domain"/>
    <property type="match status" value="1"/>
</dbReference>
<dbReference type="Gene3D" id="2.40.50.140">
    <property type="entry name" value="Nucleic acid-binding proteins"/>
    <property type="match status" value="2"/>
</dbReference>
<sequence>MAEMIEAKNLRNGQTIFGPNKEILLVLENTFNKTAMRQGIVKTKVKNLRTGAIVWLEFTGDKLEQVIIDKKKMNFLYKDGNNFVFMDQKDYSQIEINEKKLEWEKNFITEEIEVTVITYQDEILGVNLPDLVPIEVEFAEDAIQGNTANMARKKARLVTGYELDVPQFINTGDKIVIATIDGNYRERFNK</sequence>
<dbReference type="Pfam" id="PF08207">
    <property type="entry name" value="EFP_N"/>
    <property type="match status" value="1"/>
</dbReference>
<dbReference type="PANTHER" id="PTHR30053:SF12">
    <property type="entry name" value="ELONGATION FACTOR P (EF-P) FAMILY PROTEIN"/>
    <property type="match status" value="1"/>
</dbReference>
<organism evidence="13 14">
    <name type="scientific">Mycoplasmoides genitalium M6320</name>
    <dbReference type="NCBI Taxonomy" id="662945"/>
    <lineage>
        <taxon>Bacteria</taxon>
        <taxon>Bacillati</taxon>
        <taxon>Mycoplasmatota</taxon>
        <taxon>Mycoplasmoidales</taxon>
        <taxon>Mycoplasmoidaceae</taxon>
        <taxon>Mycoplasmoides</taxon>
    </lineage>
</organism>
<reference evidence="13 14" key="1">
    <citation type="journal article" date="2012" name="J. Bacteriol.">
        <title>Draft Genome Sequences of Four Axenic Mycoplasma genitalium Strains Isolated from Denmark, Japan, and Australia.</title>
        <authorList>
            <person name="McGowin C.L."/>
            <person name="Ma L."/>
            <person name="Jensen J.S."/>
            <person name="Mancuso M.M."/>
            <person name="Hamasuna R."/>
            <person name="Adegboye D."/>
            <person name="Martin D.H."/>
        </authorList>
    </citation>
    <scope>NUCLEOTIDE SEQUENCE [LARGE SCALE GENOMIC DNA]</scope>
    <source>
        <strain evidence="13 14">M6320</strain>
    </source>
</reference>
<dbReference type="InterPro" id="IPR011768">
    <property type="entry name" value="Transl_elongation_fac_P"/>
</dbReference>
<dbReference type="InterPro" id="IPR014722">
    <property type="entry name" value="Rib_uL2_dom2"/>
</dbReference>
<comment type="similarity">
    <text evidence="3 8 10">Belongs to the elongation factor P family.</text>
</comment>
<evidence type="ECO:0000256" key="9">
    <source>
        <dbReference type="NCBIfam" id="TIGR00038"/>
    </source>
</evidence>
<dbReference type="EMBL" id="CP003772">
    <property type="protein sequence ID" value="AFQ03818.1"/>
    <property type="molecule type" value="Genomic_DNA"/>
</dbReference>
<dbReference type="FunFam" id="2.40.50.140:FF:000009">
    <property type="entry name" value="Elongation factor P"/>
    <property type="match status" value="1"/>
</dbReference>
<dbReference type="InterPro" id="IPR001059">
    <property type="entry name" value="Transl_elong_P/YeiP_cen"/>
</dbReference>
<dbReference type="InterPro" id="IPR013185">
    <property type="entry name" value="Transl_elong_KOW-like"/>
</dbReference>
<feature type="domain" description="Elongation factor P C-terminal" evidence="11">
    <location>
        <begin position="132"/>
        <end position="187"/>
    </location>
</feature>
<evidence type="ECO:0000256" key="4">
    <source>
        <dbReference type="ARBA" id="ARBA00022490"/>
    </source>
</evidence>
<evidence type="ECO:0000256" key="10">
    <source>
        <dbReference type="RuleBase" id="RU004389"/>
    </source>
</evidence>
<dbReference type="NCBIfam" id="TIGR00038">
    <property type="entry name" value="efp"/>
    <property type="match status" value="1"/>
</dbReference>
<dbReference type="PIRSF" id="PIRSF005901">
    <property type="entry name" value="EF-P"/>
    <property type="match status" value="1"/>
</dbReference>
<dbReference type="RefSeq" id="WP_014894103.1">
    <property type="nucleotide sequence ID" value="NC_018497.1"/>
</dbReference>
<evidence type="ECO:0000256" key="1">
    <source>
        <dbReference type="ARBA" id="ARBA00004496"/>
    </source>
</evidence>